<evidence type="ECO:0000313" key="2">
    <source>
        <dbReference type="Proteomes" id="UP000276133"/>
    </source>
</evidence>
<dbReference type="EMBL" id="REGN01005323">
    <property type="protein sequence ID" value="RNA13817.1"/>
    <property type="molecule type" value="Genomic_DNA"/>
</dbReference>
<dbReference type="Proteomes" id="UP000276133">
    <property type="component" value="Unassembled WGS sequence"/>
</dbReference>
<gene>
    <name evidence="1" type="ORF">BpHYR1_028600</name>
</gene>
<comment type="caution">
    <text evidence="1">The sequence shown here is derived from an EMBL/GenBank/DDBJ whole genome shotgun (WGS) entry which is preliminary data.</text>
</comment>
<sequence length="123" mass="14637">MFQFLYFLKYKKEQCKINSNLEKLQNLNCIKKLNNYAISSILFFMTGPEVRLISKMNIQDLMAFYFNKAFYLINLFLQIILHKIKIDKKSSLTSLCNTTKLVYSNRKVFVAEKKEKCSVTFYN</sequence>
<evidence type="ECO:0000313" key="1">
    <source>
        <dbReference type="EMBL" id="RNA13817.1"/>
    </source>
</evidence>
<keyword evidence="2" id="KW-1185">Reference proteome</keyword>
<protein>
    <submittedName>
        <fullName evidence="1">Uncharacterized protein</fullName>
    </submittedName>
</protein>
<organism evidence="1 2">
    <name type="scientific">Brachionus plicatilis</name>
    <name type="common">Marine rotifer</name>
    <name type="synonym">Brachionus muelleri</name>
    <dbReference type="NCBI Taxonomy" id="10195"/>
    <lineage>
        <taxon>Eukaryota</taxon>
        <taxon>Metazoa</taxon>
        <taxon>Spiralia</taxon>
        <taxon>Gnathifera</taxon>
        <taxon>Rotifera</taxon>
        <taxon>Eurotatoria</taxon>
        <taxon>Monogononta</taxon>
        <taxon>Pseudotrocha</taxon>
        <taxon>Ploima</taxon>
        <taxon>Brachionidae</taxon>
        <taxon>Brachionus</taxon>
    </lineage>
</organism>
<dbReference type="AlphaFoldDB" id="A0A3M7QQS7"/>
<reference evidence="1 2" key="1">
    <citation type="journal article" date="2018" name="Sci. Rep.">
        <title>Genomic signatures of local adaptation to the degree of environmental predictability in rotifers.</title>
        <authorList>
            <person name="Franch-Gras L."/>
            <person name="Hahn C."/>
            <person name="Garcia-Roger E.M."/>
            <person name="Carmona M.J."/>
            <person name="Serra M."/>
            <person name="Gomez A."/>
        </authorList>
    </citation>
    <scope>NUCLEOTIDE SEQUENCE [LARGE SCALE GENOMIC DNA]</scope>
    <source>
        <strain evidence="1">HYR1</strain>
    </source>
</reference>
<proteinExistence type="predicted"/>
<name>A0A3M7QQS7_BRAPC</name>
<accession>A0A3M7QQS7</accession>